<keyword evidence="2" id="KW-1185">Reference proteome</keyword>
<evidence type="ECO:0000313" key="2">
    <source>
        <dbReference type="Proteomes" id="UP000193884"/>
    </source>
</evidence>
<reference evidence="1 2" key="1">
    <citation type="submission" date="2017-03" db="EMBL/GenBank/DDBJ databases">
        <title>Whole genome sequences of fourteen strains of Bradyrhizobium canariense and one strain of Bradyrhizobium japonicum isolated from Lupinus (Papilionoideae: Genisteae) species in Algeria.</title>
        <authorList>
            <person name="Crovadore J."/>
            <person name="Chekireb D."/>
            <person name="Brachmann A."/>
            <person name="Chablais R."/>
            <person name="Cochard B."/>
            <person name="Lefort F."/>
        </authorList>
    </citation>
    <scope>NUCLEOTIDE SEQUENCE [LARGE SCALE GENOMIC DNA]</scope>
    <source>
        <strain evidence="1 2">UBMAN05</strain>
    </source>
</reference>
<organism evidence="1 2">
    <name type="scientific">Bradyrhizobium canariense</name>
    <dbReference type="NCBI Taxonomy" id="255045"/>
    <lineage>
        <taxon>Bacteria</taxon>
        <taxon>Pseudomonadati</taxon>
        <taxon>Pseudomonadota</taxon>
        <taxon>Alphaproteobacteria</taxon>
        <taxon>Hyphomicrobiales</taxon>
        <taxon>Nitrobacteraceae</taxon>
        <taxon>Bradyrhizobium</taxon>
    </lineage>
</organism>
<gene>
    <name evidence="1" type="ORF">BST63_12000</name>
</gene>
<protein>
    <recommendedName>
        <fullName evidence="3">DNA polymerase III subunit epsilon</fullName>
    </recommendedName>
</protein>
<accession>A0ABX3X660</accession>
<proteinExistence type="predicted"/>
<dbReference type="Proteomes" id="UP000193884">
    <property type="component" value="Unassembled WGS sequence"/>
</dbReference>
<sequence>MSLHFPIDMGDRDLEEIAALLESSGRFRVLRRLAEPAPAPVPADLFRRGLFVDVETTGLDAGKDTRNLKEKLGKRNIAAHPSTMVVGQPQADDVVYDLVHNVVLALT</sequence>
<dbReference type="RefSeq" id="WP_085384149.1">
    <property type="nucleotide sequence ID" value="NZ_NAFJ01000110.1"/>
</dbReference>
<dbReference type="EMBL" id="NAFK01000153">
    <property type="protein sequence ID" value="OSJ30502.1"/>
    <property type="molecule type" value="Genomic_DNA"/>
</dbReference>
<name>A0ABX3X660_9BRAD</name>
<comment type="caution">
    <text evidence="1">The sequence shown here is derived from an EMBL/GenBank/DDBJ whole genome shotgun (WGS) entry which is preliminary data.</text>
</comment>
<evidence type="ECO:0008006" key="3">
    <source>
        <dbReference type="Google" id="ProtNLM"/>
    </source>
</evidence>
<evidence type="ECO:0000313" key="1">
    <source>
        <dbReference type="EMBL" id="OSJ30502.1"/>
    </source>
</evidence>